<organism evidence="2 3">
    <name type="scientific">Rubroshorea leprosula</name>
    <dbReference type="NCBI Taxonomy" id="152421"/>
    <lineage>
        <taxon>Eukaryota</taxon>
        <taxon>Viridiplantae</taxon>
        <taxon>Streptophyta</taxon>
        <taxon>Embryophyta</taxon>
        <taxon>Tracheophyta</taxon>
        <taxon>Spermatophyta</taxon>
        <taxon>Magnoliopsida</taxon>
        <taxon>eudicotyledons</taxon>
        <taxon>Gunneridae</taxon>
        <taxon>Pentapetalae</taxon>
        <taxon>rosids</taxon>
        <taxon>malvids</taxon>
        <taxon>Malvales</taxon>
        <taxon>Dipterocarpaceae</taxon>
        <taxon>Rubroshorea</taxon>
    </lineage>
</organism>
<gene>
    <name evidence="2" type="ORF">SLEP1_g43582</name>
</gene>
<evidence type="ECO:0000313" key="2">
    <source>
        <dbReference type="EMBL" id="GKV35284.1"/>
    </source>
</evidence>
<keyword evidence="1" id="KW-0812">Transmembrane</keyword>
<evidence type="ECO:0008006" key="4">
    <source>
        <dbReference type="Google" id="ProtNLM"/>
    </source>
</evidence>
<dbReference type="EMBL" id="BPVZ01000110">
    <property type="protein sequence ID" value="GKV35284.1"/>
    <property type="molecule type" value="Genomic_DNA"/>
</dbReference>
<protein>
    <recommendedName>
        <fullName evidence="4">LAGLIDADG homing endonuclease</fullName>
    </recommendedName>
</protein>
<keyword evidence="1" id="KW-0472">Membrane</keyword>
<evidence type="ECO:0000256" key="1">
    <source>
        <dbReference type="SAM" id="Phobius"/>
    </source>
</evidence>
<comment type="caution">
    <text evidence="2">The sequence shown here is derived from an EMBL/GenBank/DDBJ whole genome shotgun (WGS) entry which is preliminary data.</text>
</comment>
<evidence type="ECO:0000313" key="3">
    <source>
        <dbReference type="Proteomes" id="UP001054252"/>
    </source>
</evidence>
<dbReference type="AlphaFoldDB" id="A0AAV5LDF3"/>
<name>A0AAV5LDF3_9ROSI</name>
<feature type="transmembrane region" description="Helical" evidence="1">
    <location>
        <begin position="33"/>
        <end position="55"/>
    </location>
</feature>
<sequence length="132" mass="15208">MMQLLKHLARIEALFPPRLTVSNMTLQSLEEAWLAWPLLVPWGMLVDGINFYYVLAANTPLTKRLNVAIIDNNPALGRRPCIKKEDIPDPRVSTVTSASISFFKGYRFTKENLRFKISLNDHFAKFFIRGNR</sequence>
<dbReference type="Proteomes" id="UP001054252">
    <property type="component" value="Unassembled WGS sequence"/>
</dbReference>
<reference evidence="2 3" key="1">
    <citation type="journal article" date="2021" name="Commun. Biol.">
        <title>The genome of Shorea leprosula (Dipterocarpaceae) highlights the ecological relevance of drought in aseasonal tropical rainforests.</title>
        <authorList>
            <person name="Ng K.K.S."/>
            <person name="Kobayashi M.J."/>
            <person name="Fawcett J.A."/>
            <person name="Hatakeyama M."/>
            <person name="Paape T."/>
            <person name="Ng C.H."/>
            <person name="Ang C.C."/>
            <person name="Tnah L.H."/>
            <person name="Lee C.T."/>
            <person name="Nishiyama T."/>
            <person name="Sese J."/>
            <person name="O'Brien M.J."/>
            <person name="Copetti D."/>
            <person name="Mohd Noor M.I."/>
            <person name="Ong R.C."/>
            <person name="Putra M."/>
            <person name="Sireger I.Z."/>
            <person name="Indrioko S."/>
            <person name="Kosugi Y."/>
            <person name="Izuno A."/>
            <person name="Isagi Y."/>
            <person name="Lee S.L."/>
            <person name="Shimizu K.K."/>
        </authorList>
    </citation>
    <scope>NUCLEOTIDE SEQUENCE [LARGE SCALE GENOMIC DNA]</scope>
    <source>
        <strain evidence="2">214</strain>
    </source>
</reference>
<proteinExistence type="predicted"/>
<keyword evidence="3" id="KW-1185">Reference proteome</keyword>
<accession>A0AAV5LDF3</accession>
<keyword evidence="1" id="KW-1133">Transmembrane helix</keyword>